<sequence length="548" mass="59138">MKGRSMPGTFFSPQLDRRTVLGLGLSTAAVAAGLTAGCAPGDGSEADGPVSPSERVPLPTHVVFETVPADLKGENGSSDAFLHYPANPPVTVDGVPGDGQPITALASYYLAAPPPMSENAAWQHLNQQLGSEFQFQPVPAADYSARFATTVAGNDLPTMMELAKVARLPELVRARFVDLTEHLSGDAVTRYPNLANLPPAAWQAGVFNNAIYGIPTDRGMWQTGLLFQRSDLIAAMGADAGQVTDFDDLFALCEQLTDSRNSVWALTNTPVAYVRQMLGVPNMWQLDGGNLTNAYEVPEQEEVLNACIRLWEAGVVHPDAFALSGAEAKQLFGSGRTLITYDSYPAWFQYHREQTVGETFDIDGMPLPGYDGGQGTLHLGRPAYSVGAISQGNEDRVETILDIWNYLAAPFGSAEHLSVIYGEEGVNYTLEGSDPVQTERGLREALSLVTLVCAPRVGYFPNDPGVTTKFFEHMKQLAPQGVDNPAIYRYSAAESQNGAELTARLDSEFNDIIQGRKKISDWADSVATWRSDGGDQIRAELEEALAAE</sequence>
<gene>
    <name evidence="5" type="primary">lipO_11</name>
    <name evidence="5" type="ORF">HALOF300_03017</name>
</gene>
<comment type="caution">
    <text evidence="5">The sequence shown here is derived from an EMBL/GenBank/DDBJ whole genome shotgun (WGS) entry which is preliminary data.</text>
</comment>
<accession>A0A7M4DLK0</accession>
<dbReference type="PANTHER" id="PTHR43649:SF31">
    <property type="entry name" value="SN-GLYCEROL-3-PHOSPHATE-BINDING PERIPLASMIC PROTEIN UGPB"/>
    <property type="match status" value="1"/>
</dbReference>
<evidence type="ECO:0000256" key="3">
    <source>
        <dbReference type="ARBA" id="ARBA00022448"/>
    </source>
</evidence>
<evidence type="ECO:0000313" key="5">
    <source>
        <dbReference type="EMBL" id="VZO38162.1"/>
    </source>
</evidence>
<comment type="subcellular location">
    <subcellularLocation>
        <location evidence="1">Cell envelope</location>
    </subcellularLocation>
</comment>
<dbReference type="Gene3D" id="3.40.190.10">
    <property type="entry name" value="Periplasmic binding protein-like II"/>
    <property type="match status" value="1"/>
</dbReference>
<dbReference type="InterPro" id="IPR006311">
    <property type="entry name" value="TAT_signal"/>
</dbReference>
<dbReference type="InterPro" id="IPR006059">
    <property type="entry name" value="SBP"/>
</dbReference>
<dbReference type="Proteomes" id="UP000419743">
    <property type="component" value="Unassembled WGS sequence"/>
</dbReference>
<dbReference type="SUPFAM" id="SSF53850">
    <property type="entry name" value="Periplasmic binding protein-like II"/>
    <property type="match status" value="1"/>
</dbReference>
<evidence type="ECO:0000256" key="1">
    <source>
        <dbReference type="ARBA" id="ARBA00004196"/>
    </source>
</evidence>
<reference evidence="5 6" key="1">
    <citation type="submission" date="2019-11" db="EMBL/GenBank/DDBJ databases">
        <authorList>
            <person name="Criscuolo A."/>
        </authorList>
    </citation>
    <scope>NUCLEOTIDE SEQUENCE [LARGE SCALE GENOMIC DNA]</scope>
    <source>
        <strain evidence="5">CIP111667</strain>
    </source>
</reference>
<dbReference type="Pfam" id="PF01547">
    <property type="entry name" value="SBP_bac_1"/>
    <property type="match status" value="1"/>
</dbReference>
<dbReference type="InterPro" id="IPR050490">
    <property type="entry name" value="Bact_solute-bd_prot1"/>
</dbReference>
<evidence type="ECO:0000256" key="4">
    <source>
        <dbReference type="ARBA" id="ARBA00022729"/>
    </source>
</evidence>
<dbReference type="AlphaFoldDB" id="A0A7M4DLK0"/>
<keyword evidence="6" id="KW-1185">Reference proteome</keyword>
<name>A0A7M4DLK0_9MICO</name>
<dbReference type="PROSITE" id="PS51318">
    <property type="entry name" value="TAT"/>
    <property type="match status" value="1"/>
</dbReference>
<proteinExistence type="inferred from homology"/>
<comment type="similarity">
    <text evidence="2">Belongs to the bacterial solute-binding protein 1 family.</text>
</comment>
<organism evidence="5 6">
    <name type="scientific">Occultella aeris</name>
    <dbReference type="NCBI Taxonomy" id="2761496"/>
    <lineage>
        <taxon>Bacteria</taxon>
        <taxon>Bacillati</taxon>
        <taxon>Actinomycetota</taxon>
        <taxon>Actinomycetes</taxon>
        <taxon>Micrococcales</taxon>
        <taxon>Ruaniaceae</taxon>
        <taxon>Occultella</taxon>
    </lineage>
</organism>
<keyword evidence="5" id="KW-0449">Lipoprotein</keyword>
<keyword evidence="3" id="KW-0813">Transport</keyword>
<dbReference type="PANTHER" id="PTHR43649">
    <property type="entry name" value="ARABINOSE-BINDING PROTEIN-RELATED"/>
    <property type="match status" value="1"/>
</dbReference>
<evidence type="ECO:0000313" key="6">
    <source>
        <dbReference type="Proteomes" id="UP000419743"/>
    </source>
</evidence>
<evidence type="ECO:0000256" key="2">
    <source>
        <dbReference type="ARBA" id="ARBA00008520"/>
    </source>
</evidence>
<dbReference type="EMBL" id="CACRYJ010000045">
    <property type="protein sequence ID" value="VZO38162.1"/>
    <property type="molecule type" value="Genomic_DNA"/>
</dbReference>
<dbReference type="GO" id="GO:0030313">
    <property type="term" value="C:cell envelope"/>
    <property type="evidence" value="ECO:0007669"/>
    <property type="project" value="UniProtKB-SubCell"/>
</dbReference>
<keyword evidence="4" id="KW-0732">Signal</keyword>
<protein>
    <submittedName>
        <fullName evidence="5">Lipoprotein LipO</fullName>
    </submittedName>
</protein>